<dbReference type="GO" id="GO:0000976">
    <property type="term" value="F:transcription cis-regulatory region binding"/>
    <property type="evidence" value="ECO:0007669"/>
    <property type="project" value="TreeGrafter"/>
</dbReference>
<dbReference type="RefSeq" id="WP_093268365.1">
    <property type="nucleotide sequence ID" value="NZ_FNOK01000021.1"/>
</dbReference>
<sequence>MASTQRVAHERQRRRRTRSGVLLSTDTIIDCALRLSHEHGPDALSVRRLGAALGCDPSAIYRYFHNTDDLLLAIADRLVGRAVEGLQVGDDWMAGLREMAHRIRDNYQAQPRVAVLVASRVTRRENEFRAVETGVSLLLRAGFDARTAVQHYHAFIDTVLGHAALDVAALTLPKDKYEADAQAWTNAYQALPAETYPAIAAVRHELPRMAGSSFDNAVDLMISAIAAQVPATKVRPRGNMRAADRASRKSK</sequence>
<evidence type="ECO:0000256" key="2">
    <source>
        <dbReference type="ARBA" id="ARBA00023125"/>
    </source>
</evidence>
<dbReference type="STRING" id="418495.SAMN05216215_102174"/>
<dbReference type="InterPro" id="IPR036271">
    <property type="entry name" value="Tet_transcr_reg_TetR-rel_C_sf"/>
</dbReference>
<keyword evidence="1" id="KW-0805">Transcription regulation</keyword>
<reference evidence="7" key="1">
    <citation type="submission" date="2016-10" db="EMBL/GenBank/DDBJ databases">
        <authorList>
            <person name="Varghese N."/>
            <person name="Submissions S."/>
        </authorList>
    </citation>
    <scope>NUCLEOTIDE SEQUENCE [LARGE SCALE GENOMIC DNA]</scope>
    <source>
        <strain evidence="7">CGMCC 4.3530</strain>
    </source>
</reference>
<evidence type="ECO:0000313" key="6">
    <source>
        <dbReference type="EMBL" id="SDY18298.1"/>
    </source>
</evidence>
<accession>A0A1H3HU33</accession>
<proteinExistence type="predicted"/>
<dbReference type="SUPFAM" id="SSF46689">
    <property type="entry name" value="Homeodomain-like"/>
    <property type="match status" value="1"/>
</dbReference>
<dbReference type="InterPro" id="IPR004111">
    <property type="entry name" value="Repressor_TetR_C"/>
</dbReference>
<keyword evidence="3" id="KW-0804">Transcription</keyword>
<protein>
    <submittedName>
        <fullName evidence="6">Transcriptional regulator, TetR family</fullName>
    </submittedName>
</protein>
<evidence type="ECO:0000256" key="1">
    <source>
        <dbReference type="ARBA" id="ARBA00023015"/>
    </source>
</evidence>
<dbReference type="InterPro" id="IPR009057">
    <property type="entry name" value="Homeodomain-like_sf"/>
</dbReference>
<evidence type="ECO:0000313" key="7">
    <source>
        <dbReference type="Proteomes" id="UP000199529"/>
    </source>
</evidence>
<name>A0A1H3HU33_9PSEU</name>
<dbReference type="Proteomes" id="UP000199529">
    <property type="component" value="Unassembled WGS sequence"/>
</dbReference>
<dbReference type="GO" id="GO:0045892">
    <property type="term" value="P:negative regulation of DNA-templated transcription"/>
    <property type="evidence" value="ECO:0007669"/>
    <property type="project" value="InterPro"/>
</dbReference>
<evidence type="ECO:0000256" key="3">
    <source>
        <dbReference type="ARBA" id="ARBA00023163"/>
    </source>
</evidence>
<keyword evidence="7" id="KW-1185">Reference proteome</keyword>
<dbReference type="Pfam" id="PF00440">
    <property type="entry name" value="TetR_N"/>
    <property type="match status" value="1"/>
</dbReference>
<dbReference type="InterPro" id="IPR001647">
    <property type="entry name" value="HTH_TetR"/>
</dbReference>
<dbReference type="Gene3D" id="1.10.10.60">
    <property type="entry name" value="Homeodomain-like"/>
    <property type="match status" value="1"/>
</dbReference>
<dbReference type="AlphaFoldDB" id="A0A1H3HU33"/>
<keyword evidence="2 4" id="KW-0238">DNA-binding</keyword>
<dbReference type="OrthoDB" id="3519192at2"/>
<dbReference type="EMBL" id="FNOK01000021">
    <property type="protein sequence ID" value="SDY18298.1"/>
    <property type="molecule type" value="Genomic_DNA"/>
</dbReference>
<organism evidence="6 7">
    <name type="scientific">Saccharopolyspora shandongensis</name>
    <dbReference type="NCBI Taxonomy" id="418495"/>
    <lineage>
        <taxon>Bacteria</taxon>
        <taxon>Bacillati</taxon>
        <taxon>Actinomycetota</taxon>
        <taxon>Actinomycetes</taxon>
        <taxon>Pseudonocardiales</taxon>
        <taxon>Pseudonocardiaceae</taxon>
        <taxon>Saccharopolyspora</taxon>
    </lineage>
</organism>
<gene>
    <name evidence="6" type="ORF">SAMN05216215_102174</name>
</gene>
<dbReference type="PANTHER" id="PTHR30055:SF151">
    <property type="entry name" value="TRANSCRIPTIONAL REGULATORY PROTEIN"/>
    <property type="match status" value="1"/>
</dbReference>
<dbReference type="InterPro" id="IPR050109">
    <property type="entry name" value="HTH-type_TetR-like_transc_reg"/>
</dbReference>
<dbReference type="SUPFAM" id="SSF48498">
    <property type="entry name" value="Tetracyclin repressor-like, C-terminal domain"/>
    <property type="match status" value="1"/>
</dbReference>
<evidence type="ECO:0000259" key="5">
    <source>
        <dbReference type="PROSITE" id="PS50977"/>
    </source>
</evidence>
<dbReference type="PANTHER" id="PTHR30055">
    <property type="entry name" value="HTH-TYPE TRANSCRIPTIONAL REGULATOR RUTR"/>
    <property type="match status" value="1"/>
</dbReference>
<feature type="domain" description="HTH tetR-type" evidence="5">
    <location>
        <begin position="22"/>
        <end position="82"/>
    </location>
</feature>
<evidence type="ECO:0000256" key="4">
    <source>
        <dbReference type="PROSITE-ProRule" id="PRU00335"/>
    </source>
</evidence>
<dbReference type="GO" id="GO:0003700">
    <property type="term" value="F:DNA-binding transcription factor activity"/>
    <property type="evidence" value="ECO:0007669"/>
    <property type="project" value="TreeGrafter"/>
</dbReference>
<dbReference type="Gene3D" id="1.10.357.10">
    <property type="entry name" value="Tetracycline Repressor, domain 2"/>
    <property type="match status" value="1"/>
</dbReference>
<dbReference type="Pfam" id="PF02909">
    <property type="entry name" value="TetR_C_1"/>
    <property type="match status" value="1"/>
</dbReference>
<dbReference type="PROSITE" id="PS50977">
    <property type="entry name" value="HTH_TETR_2"/>
    <property type="match status" value="1"/>
</dbReference>
<feature type="DNA-binding region" description="H-T-H motif" evidence="4">
    <location>
        <begin position="45"/>
        <end position="64"/>
    </location>
</feature>